<gene>
    <name evidence="1" type="ORF">OVA965_LOCUS30595</name>
    <name evidence="2" type="ORF">TMI583_LOCUS31403</name>
</gene>
<proteinExistence type="predicted"/>
<comment type="caution">
    <text evidence="2">The sequence shown here is derived from an EMBL/GenBank/DDBJ whole genome shotgun (WGS) entry which is preliminary data.</text>
</comment>
<organism evidence="2 3">
    <name type="scientific">Didymodactylos carnosus</name>
    <dbReference type="NCBI Taxonomy" id="1234261"/>
    <lineage>
        <taxon>Eukaryota</taxon>
        <taxon>Metazoa</taxon>
        <taxon>Spiralia</taxon>
        <taxon>Gnathifera</taxon>
        <taxon>Rotifera</taxon>
        <taxon>Eurotatoria</taxon>
        <taxon>Bdelloidea</taxon>
        <taxon>Philodinida</taxon>
        <taxon>Philodinidae</taxon>
        <taxon>Didymodactylos</taxon>
    </lineage>
</organism>
<evidence type="ECO:0000313" key="1">
    <source>
        <dbReference type="EMBL" id="CAF1346555.1"/>
    </source>
</evidence>
<accession>A0A8S2RL59</accession>
<dbReference type="AlphaFoldDB" id="A0A8S2RL59"/>
<evidence type="ECO:0000313" key="2">
    <source>
        <dbReference type="EMBL" id="CAF4157543.1"/>
    </source>
</evidence>
<dbReference type="Proteomes" id="UP000682733">
    <property type="component" value="Unassembled WGS sequence"/>
</dbReference>
<protein>
    <submittedName>
        <fullName evidence="2">Uncharacterized protein</fullName>
    </submittedName>
</protein>
<dbReference type="EMBL" id="CAJOBA010043979">
    <property type="protein sequence ID" value="CAF4157543.1"/>
    <property type="molecule type" value="Genomic_DNA"/>
</dbReference>
<feature type="non-terminal residue" evidence="2">
    <location>
        <position position="1"/>
    </location>
</feature>
<sequence>MRVLMNATNYDFGQIKSKMDITYPHRQRIVREMKPIKEIVELYPALSVTNLFIREINRHCAPYDGDIIHALKSNCSRLVKHLEQPGKENIDE</sequence>
<dbReference type="Proteomes" id="UP000677228">
    <property type="component" value="Unassembled WGS sequence"/>
</dbReference>
<evidence type="ECO:0000313" key="3">
    <source>
        <dbReference type="Proteomes" id="UP000682733"/>
    </source>
</evidence>
<name>A0A8S2RL59_9BILA</name>
<dbReference type="EMBL" id="CAJNOK010022343">
    <property type="protein sequence ID" value="CAF1346555.1"/>
    <property type="molecule type" value="Genomic_DNA"/>
</dbReference>
<reference evidence="2" key="1">
    <citation type="submission" date="2021-02" db="EMBL/GenBank/DDBJ databases">
        <authorList>
            <person name="Nowell W R."/>
        </authorList>
    </citation>
    <scope>NUCLEOTIDE SEQUENCE</scope>
</reference>